<gene>
    <name evidence="2" type="ORF">IAC43_02670</name>
</gene>
<dbReference type="AlphaFoldDB" id="A0A9D1H507"/>
<sequence length="215" mass="23990">MFEKLSRREVWRYLGYKGSEPDETVCQLVEETIEMVENAAVPRQVSRRVTCKIQPDNRLFLGSLEVTSQSLAKHLRDCNEVILFAATLGSGIDRLLQRYNRLQVSRAAVLQAVSAAAVEEWCDQCQKQLGDGLEEGLYLRPRFSPGYGDLPLAFQRPLLESLEAGKRIGIELTDTLLMTPTKSVSAIIGITSDKKSCTVHHCAACAKTDCPFRKV</sequence>
<name>A0A9D1H507_9FIRM</name>
<dbReference type="Proteomes" id="UP000824160">
    <property type="component" value="Unassembled WGS sequence"/>
</dbReference>
<accession>A0A9D1H507</accession>
<dbReference type="InterPro" id="IPR004223">
    <property type="entry name" value="VitB12-dep_Met_synth_activ_dom"/>
</dbReference>
<feature type="domain" description="AdoMet activation" evidence="1">
    <location>
        <begin position="132"/>
        <end position="196"/>
    </location>
</feature>
<comment type="caution">
    <text evidence="2">The sequence shown here is derived from an EMBL/GenBank/DDBJ whole genome shotgun (WGS) entry which is preliminary data.</text>
</comment>
<dbReference type="Gene3D" id="3.40.109.40">
    <property type="match status" value="1"/>
</dbReference>
<organism evidence="2 3">
    <name type="scientific">Candidatus Faecivivens stercoripullorum</name>
    <dbReference type="NCBI Taxonomy" id="2840805"/>
    <lineage>
        <taxon>Bacteria</taxon>
        <taxon>Bacillati</taxon>
        <taxon>Bacillota</taxon>
        <taxon>Clostridia</taxon>
        <taxon>Eubacteriales</taxon>
        <taxon>Oscillospiraceae</taxon>
        <taxon>Oscillospiraceae incertae sedis</taxon>
        <taxon>Candidatus Faecivivens</taxon>
    </lineage>
</organism>
<evidence type="ECO:0000313" key="2">
    <source>
        <dbReference type="EMBL" id="HIT94067.1"/>
    </source>
</evidence>
<dbReference type="SUPFAM" id="SSF56507">
    <property type="entry name" value="Methionine synthase activation domain-like"/>
    <property type="match status" value="1"/>
</dbReference>
<reference evidence="2" key="2">
    <citation type="journal article" date="2021" name="PeerJ">
        <title>Extensive microbial diversity within the chicken gut microbiome revealed by metagenomics and culture.</title>
        <authorList>
            <person name="Gilroy R."/>
            <person name="Ravi A."/>
            <person name="Getino M."/>
            <person name="Pursley I."/>
            <person name="Horton D.L."/>
            <person name="Alikhan N.F."/>
            <person name="Baker D."/>
            <person name="Gharbi K."/>
            <person name="Hall N."/>
            <person name="Watson M."/>
            <person name="Adriaenssens E.M."/>
            <person name="Foster-Nyarko E."/>
            <person name="Jarju S."/>
            <person name="Secka A."/>
            <person name="Antonio M."/>
            <person name="Oren A."/>
            <person name="Chaudhuri R.R."/>
            <person name="La Ragione R."/>
            <person name="Hildebrand F."/>
            <person name="Pallen M.J."/>
        </authorList>
    </citation>
    <scope>NUCLEOTIDE SEQUENCE</scope>
    <source>
        <strain evidence="2">ChiBcec7-5410</strain>
    </source>
</reference>
<reference evidence="2" key="1">
    <citation type="submission" date="2020-10" db="EMBL/GenBank/DDBJ databases">
        <authorList>
            <person name="Gilroy R."/>
        </authorList>
    </citation>
    <scope>NUCLEOTIDE SEQUENCE</scope>
    <source>
        <strain evidence="2">ChiBcec7-5410</strain>
    </source>
</reference>
<dbReference type="GO" id="GO:0008705">
    <property type="term" value="F:methionine synthase activity"/>
    <property type="evidence" value="ECO:0007669"/>
    <property type="project" value="InterPro"/>
</dbReference>
<protein>
    <submittedName>
        <fullName evidence="2">Vitamin B12 dependent methionine synthase activation subunit</fullName>
    </submittedName>
</protein>
<dbReference type="EMBL" id="DVLW01000074">
    <property type="protein sequence ID" value="HIT94067.1"/>
    <property type="molecule type" value="Genomic_DNA"/>
</dbReference>
<evidence type="ECO:0000259" key="1">
    <source>
        <dbReference type="Pfam" id="PF02965"/>
    </source>
</evidence>
<dbReference type="InterPro" id="IPR037010">
    <property type="entry name" value="VitB12-dep_Met_synth_activ_sf"/>
</dbReference>
<dbReference type="Pfam" id="PF02965">
    <property type="entry name" value="Met_synt_B12"/>
    <property type="match status" value="1"/>
</dbReference>
<proteinExistence type="predicted"/>
<evidence type="ECO:0000313" key="3">
    <source>
        <dbReference type="Proteomes" id="UP000824160"/>
    </source>
</evidence>